<feature type="domain" description="PNPLA" evidence="3">
    <location>
        <begin position="10"/>
        <end position="231"/>
    </location>
</feature>
<dbReference type="PANTHER" id="PTHR10728:SF40">
    <property type="entry name" value="PATATIN FAMILY PROTEIN"/>
    <property type="match status" value="1"/>
</dbReference>
<dbReference type="EMBL" id="CP094619">
    <property type="protein sequence ID" value="UQN34889.1"/>
    <property type="molecule type" value="Genomic_DNA"/>
</dbReference>
<dbReference type="Pfam" id="PF01734">
    <property type="entry name" value="Patatin"/>
    <property type="match status" value="1"/>
</dbReference>
<dbReference type="InterPro" id="IPR016035">
    <property type="entry name" value="Acyl_Trfase/lysoPLipase"/>
</dbReference>
<dbReference type="Gene3D" id="3.40.1090.10">
    <property type="entry name" value="Cytosolic phospholipase A2 catalytic domain"/>
    <property type="match status" value="2"/>
</dbReference>
<dbReference type="RefSeq" id="WP_249459683.1">
    <property type="nucleotide sequence ID" value="NZ_CP094619.1"/>
</dbReference>
<keyword evidence="5" id="KW-1185">Reference proteome</keyword>
<evidence type="ECO:0000313" key="5">
    <source>
        <dbReference type="Proteomes" id="UP000831759"/>
    </source>
</evidence>
<reference evidence="4 5" key="1">
    <citation type="journal article" date="2022" name="Int. J. Syst. Evol. Microbiol.">
        <title>Characterization of Alcaligenes aquatilis as a novel member of heterotrophic nitrifier-aerobic denitrifier and its performance in treating piggery wastewater.</title>
        <authorList>
            <person name="Cao X."/>
            <person name="Zhao B."/>
            <person name="Wu Y."/>
            <person name="Huang J."/>
            <person name="Wang H."/>
            <person name="Sun X."/>
            <person name="Li S."/>
        </authorList>
    </citation>
    <scope>NUCLEOTIDE SEQUENCE [LARGE SCALE GENOMIC DNA]</scope>
    <source>
        <strain evidence="4 5">AS1</strain>
    </source>
</reference>
<evidence type="ECO:0000313" key="4">
    <source>
        <dbReference type="EMBL" id="UQN34889.1"/>
    </source>
</evidence>
<dbReference type="PANTHER" id="PTHR10728">
    <property type="entry name" value="CYTOSOLIC PHOSPHOLIPASE A2"/>
    <property type="match status" value="1"/>
</dbReference>
<protein>
    <submittedName>
        <fullName evidence="4">Patatin-like phospholipase family protein</fullName>
    </submittedName>
</protein>
<dbReference type="PROSITE" id="PS51635">
    <property type="entry name" value="PNPLA"/>
    <property type="match status" value="1"/>
</dbReference>
<evidence type="ECO:0000256" key="2">
    <source>
        <dbReference type="PROSITE-ProRule" id="PRU01161"/>
    </source>
</evidence>
<name>A0ABY4NCV1_9BURK</name>
<organism evidence="4 5">
    <name type="scientific">Alcaligenes aquatilis</name>
    <dbReference type="NCBI Taxonomy" id="323284"/>
    <lineage>
        <taxon>Bacteria</taxon>
        <taxon>Pseudomonadati</taxon>
        <taxon>Pseudomonadota</taxon>
        <taxon>Betaproteobacteria</taxon>
        <taxon>Burkholderiales</taxon>
        <taxon>Alcaligenaceae</taxon>
        <taxon>Alcaligenes</taxon>
    </lineage>
</organism>
<keyword evidence="2" id="KW-0442">Lipid degradation</keyword>
<dbReference type="SUPFAM" id="SSF52151">
    <property type="entry name" value="FabD/lysophospholipase-like"/>
    <property type="match status" value="1"/>
</dbReference>
<dbReference type="InterPro" id="IPR002641">
    <property type="entry name" value="PNPLA_dom"/>
</dbReference>
<keyword evidence="2" id="KW-0378">Hydrolase</keyword>
<keyword evidence="1 2" id="KW-0443">Lipid metabolism</keyword>
<dbReference type="GeneID" id="96869529"/>
<proteinExistence type="predicted"/>
<feature type="short sequence motif" description="DGA/G" evidence="2">
    <location>
        <begin position="218"/>
        <end position="220"/>
    </location>
</feature>
<evidence type="ECO:0000259" key="3">
    <source>
        <dbReference type="PROSITE" id="PS51635"/>
    </source>
</evidence>
<dbReference type="Proteomes" id="UP000831759">
    <property type="component" value="Chromosome"/>
</dbReference>
<feature type="active site" description="Nucleophile" evidence="2">
    <location>
        <position position="45"/>
    </location>
</feature>
<evidence type="ECO:0000256" key="1">
    <source>
        <dbReference type="ARBA" id="ARBA00023098"/>
    </source>
</evidence>
<accession>A0ABY4NCV1</accession>
<sequence length="391" mass="43394">MTSPQSIGLVLSGGGVRAAVFHAGVLKYLAEQDLLGRVSHVSSVSGGSLFTGMVFKESDYSWPTSTKYLEIFLPRFRKLLVSCSLQRMAFGLLLKPINWRFALSRANVVAQAVEKKWGVTALLGDLDVTPVWSINCCAGETGRRFRFKNGTFGDYELGYANVGNFKLAQAMAISAAFPGGIGPLVIETSRFSWMKRSGWGESAPLPHEPPFSHIHLYDGGIYDNLGLEPLFDGGKRQIKNDNSISTQVTYLLVSDAGAPLSRKTIPGQFNPLRFKRIADIALEQTRALRVRSFVNFLQGGPDRGVLVGIGSDAKTSVETYAKSHDHLFHELSNYNWLSAAEAKRAAEYKTSLDKMSESNYDLLLRHGYETAKWNIEIMHYKSQKEWPTQKL</sequence>
<gene>
    <name evidence="4" type="ORF">MTR80_11295</name>
</gene>
<comment type="caution">
    <text evidence="2">Lacks conserved residue(s) required for the propagation of feature annotation.</text>
</comment>
<feature type="active site" description="Proton acceptor" evidence="2">
    <location>
        <position position="218"/>
    </location>
</feature>